<sequence>MNSSMTLHALPPGMTEALLSAPLADALPQPEINHAKPFPLTMAREGEQVRIQSLQGGKGLVMRLTELGLNQGTEVRILQRQGCGLVVARGETRIALGGGMAAKILVTAVAP</sequence>
<proteinExistence type="predicted"/>
<evidence type="ECO:0000256" key="1">
    <source>
        <dbReference type="ARBA" id="ARBA00023004"/>
    </source>
</evidence>
<protein>
    <submittedName>
        <fullName evidence="3">Ferrous iron transport protein A</fullName>
    </submittedName>
</protein>
<dbReference type="SMART" id="SM00899">
    <property type="entry name" value="FeoA"/>
    <property type="match status" value="1"/>
</dbReference>
<dbReference type="InterPro" id="IPR008988">
    <property type="entry name" value="Transcriptional_repressor_C"/>
</dbReference>
<evidence type="ECO:0000313" key="3">
    <source>
        <dbReference type="EMBL" id="TCT22792.1"/>
    </source>
</evidence>
<dbReference type="EMBL" id="SMAO01000002">
    <property type="protein sequence ID" value="TCT22792.1"/>
    <property type="molecule type" value="Genomic_DNA"/>
</dbReference>
<evidence type="ECO:0000259" key="2">
    <source>
        <dbReference type="SMART" id="SM00899"/>
    </source>
</evidence>
<dbReference type="InterPro" id="IPR053184">
    <property type="entry name" value="FeoA-like"/>
</dbReference>
<feature type="domain" description="Ferrous iron transporter FeoA-like" evidence="2">
    <location>
        <begin position="38"/>
        <end position="108"/>
    </location>
</feature>
<dbReference type="GO" id="GO:0046914">
    <property type="term" value="F:transition metal ion binding"/>
    <property type="evidence" value="ECO:0007669"/>
    <property type="project" value="InterPro"/>
</dbReference>
<reference evidence="3 4" key="1">
    <citation type="submission" date="2019-03" db="EMBL/GenBank/DDBJ databases">
        <title>Genomic Encyclopedia of Type Strains, Phase IV (KMG-IV): sequencing the most valuable type-strain genomes for metagenomic binning, comparative biology and taxonomic classification.</title>
        <authorList>
            <person name="Goeker M."/>
        </authorList>
    </citation>
    <scope>NUCLEOTIDE SEQUENCE [LARGE SCALE GENOMIC DNA]</scope>
    <source>
        <strain evidence="3 4">DSM 13587</strain>
    </source>
</reference>
<dbReference type="Pfam" id="PF04023">
    <property type="entry name" value="FeoA"/>
    <property type="match status" value="1"/>
</dbReference>
<dbReference type="InterPro" id="IPR007167">
    <property type="entry name" value="Fe-transptr_FeoA-like"/>
</dbReference>
<dbReference type="PANTHER" id="PTHR43151">
    <property type="entry name" value="FEOA FAMILY PROTEIN"/>
    <property type="match status" value="1"/>
</dbReference>
<dbReference type="Gene3D" id="2.30.30.90">
    <property type="match status" value="1"/>
</dbReference>
<evidence type="ECO:0000313" key="4">
    <source>
        <dbReference type="Proteomes" id="UP000295717"/>
    </source>
</evidence>
<dbReference type="InterPro" id="IPR038157">
    <property type="entry name" value="FeoA_core_dom"/>
</dbReference>
<gene>
    <name evidence="3" type="ORF">EDC35_102123</name>
</gene>
<accession>A0A4V2V1X4</accession>
<dbReference type="PANTHER" id="PTHR43151:SF1">
    <property type="entry name" value="SSR2333 PROTEIN"/>
    <property type="match status" value="1"/>
</dbReference>
<keyword evidence="1" id="KW-0408">Iron</keyword>
<dbReference type="SUPFAM" id="SSF50037">
    <property type="entry name" value="C-terminal domain of transcriptional repressors"/>
    <property type="match status" value="1"/>
</dbReference>
<keyword evidence="4" id="KW-1185">Reference proteome</keyword>
<dbReference type="AlphaFoldDB" id="A0A4V2V1X4"/>
<name>A0A4V2V1X4_9GAMM</name>
<organism evidence="3 4">
    <name type="scientific">Thiobaca trueperi</name>
    <dbReference type="NCBI Taxonomy" id="127458"/>
    <lineage>
        <taxon>Bacteria</taxon>
        <taxon>Pseudomonadati</taxon>
        <taxon>Pseudomonadota</taxon>
        <taxon>Gammaproteobacteria</taxon>
        <taxon>Chromatiales</taxon>
        <taxon>Chromatiaceae</taxon>
        <taxon>Thiobaca</taxon>
    </lineage>
</organism>
<comment type="caution">
    <text evidence="3">The sequence shown here is derived from an EMBL/GenBank/DDBJ whole genome shotgun (WGS) entry which is preliminary data.</text>
</comment>
<dbReference type="Proteomes" id="UP000295717">
    <property type="component" value="Unassembled WGS sequence"/>
</dbReference>